<dbReference type="GeneID" id="22581062"/>
<accession>C1G377</accession>
<keyword evidence="3" id="KW-1185">Reference proteome</keyword>
<evidence type="ECO:0000313" key="3">
    <source>
        <dbReference type="Proteomes" id="UP000001628"/>
    </source>
</evidence>
<organism evidence="2 3">
    <name type="scientific">Paracoccidioides brasiliensis (strain Pb18)</name>
    <dbReference type="NCBI Taxonomy" id="502780"/>
    <lineage>
        <taxon>Eukaryota</taxon>
        <taxon>Fungi</taxon>
        <taxon>Dikarya</taxon>
        <taxon>Ascomycota</taxon>
        <taxon>Pezizomycotina</taxon>
        <taxon>Eurotiomycetes</taxon>
        <taxon>Eurotiomycetidae</taxon>
        <taxon>Onygenales</taxon>
        <taxon>Ajellomycetaceae</taxon>
        <taxon>Paracoccidioides</taxon>
    </lineage>
</organism>
<evidence type="ECO:0000256" key="1">
    <source>
        <dbReference type="SAM" id="MobiDB-lite"/>
    </source>
</evidence>
<protein>
    <submittedName>
        <fullName evidence="2">Uncharacterized protein</fullName>
    </submittedName>
</protein>
<proteinExistence type="predicted"/>
<sequence>MQFGILGEVGKLELARNPILKEILYSRTTRQYPLERIETSLKTLSSYLNHKESLGTSSQSRNLSNTYISPIGDRNAMARLYAIPNVFRELHHHHSARCHLANPRTVNIIGFGALRLLLPLDEGDMDGLTGLPQQDQAPCQEEQKWSGPG</sequence>
<name>C1G377_PARBD</name>
<feature type="region of interest" description="Disordered" evidence="1">
    <location>
        <begin position="127"/>
        <end position="149"/>
    </location>
</feature>
<dbReference type="VEuPathDB" id="FungiDB:PADG_01393"/>
<dbReference type="AlphaFoldDB" id="C1G377"/>
<dbReference type="RefSeq" id="XP_010756891.1">
    <property type="nucleotide sequence ID" value="XM_010758589.1"/>
</dbReference>
<dbReference type="KEGG" id="pbn:PADG_01393"/>
<dbReference type="InParanoid" id="C1G377"/>
<dbReference type="Proteomes" id="UP000001628">
    <property type="component" value="Unassembled WGS sequence"/>
</dbReference>
<dbReference type="HOGENOM" id="CLU_1750264_0_0_1"/>
<dbReference type="EMBL" id="KN275958">
    <property type="protein sequence ID" value="EEH45243.2"/>
    <property type="molecule type" value="Genomic_DNA"/>
</dbReference>
<gene>
    <name evidence="2" type="ORF">PADG_01393</name>
</gene>
<reference evidence="2 3" key="1">
    <citation type="journal article" date="2011" name="PLoS Genet.">
        <title>Comparative genomic analysis of human fungal pathogens causing paracoccidioidomycosis.</title>
        <authorList>
            <person name="Desjardins C.A."/>
            <person name="Champion M.D."/>
            <person name="Holder J.W."/>
            <person name="Muszewska A."/>
            <person name="Goldberg J."/>
            <person name="Bailao A.M."/>
            <person name="Brigido M.M."/>
            <person name="Ferreira M.E."/>
            <person name="Garcia A.M."/>
            <person name="Grynberg M."/>
            <person name="Gujja S."/>
            <person name="Heiman D.I."/>
            <person name="Henn M.R."/>
            <person name="Kodira C.D."/>
            <person name="Leon-Narvaez H."/>
            <person name="Longo L.V."/>
            <person name="Ma L.J."/>
            <person name="Malavazi I."/>
            <person name="Matsuo A.L."/>
            <person name="Morais F.V."/>
            <person name="Pereira M."/>
            <person name="Rodriguez-Brito S."/>
            <person name="Sakthikumar S."/>
            <person name="Salem-Izacc S.M."/>
            <person name="Sykes S.M."/>
            <person name="Teixeira M.M."/>
            <person name="Vallejo M.C."/>
            <person name="Walter M.E."/>
            <person name="Yandava C."/>
            <person name="Young S."/>
            <person name="Zeng Q."/>
            <person name="Zucker J."/>
            <person name="Felipe M.S."/>
            <person name="Goldman G.H."/>
            <person name="Haas B.J."/>
            <person name="McEwen J.G."/>
            <person name="Nino-Vega G."/>
            <person name="Puccia R."/>
            <person name="San-Blas G."/>
            <person name="Soares C.M."/>
            <person name="Birren B.W."/>
            <person name="Cuomo C.A."/>
        </authorList>
    </citation>
    <scope>NUCLEOTIDE SEQUENCE [LARGE SCALE GENOMIC DNA]</scope>
    <source>
        <strain evidence="2 3">Pb18</strain>
    </source>
</reference>
<evidence type="ECO:0000313" key="2">
    <source>
        <dbReference type="EMBL" id="EEH45243.2"/>
    </source>
</evidence>